<feature type="region of interest" description="Disordered" evidence="1">
    <location>
        <begin position="398"/>
        <end position="428"/>
    </location>
</feature>
<evidence type="ECO:0000313" key="4">
    <source>
        <dbReference type="Proteomes" id="UP000278422"/>
    </source>
</evidence>
<dbReference type="Proteomes" id="UP000278422">
    <property type="component" value="Unassembled WGS sequence"/>
</dbReference>
<name>A0A426Q7J3_9CORY</name>
<keyword evidence="2" id="KW-0812">Transmembrane</keyword>
<feature type="region of interest" description="Disordered" evidence="1">
    <location>
        <begin position="1"/>
        <end position="25"/>
    </location>
</feature>
<feature type="compositionally biased region" description="Pro residues" evidence="1">
    <location>
        <begin position="1"/>
        <end position="10"/>
    </location>
</feature>
<feature type="compositionally biased region" description="Basic and acidic residues" evidence="1">
    <location>
        <begin position="14"/>
        <end position="25"/>
    </location>
</feature>
<accession>A0A426Q7J3</accession>
<gene>
    <name evidence="3" type="ORF">CXF42_00365</name>
</gene>
<evidence type="ECO:0000256" key="1">
    <source>
        <dbReference type="SAM" id="MobiDB-lite"/>
    </source>
</evidence>
<keyword evidence="2" id="KW-1133">Transmembrane helix</keyword>
<keyword evidence="2" id="KW-0472">Membrane</keyword>
<dbReference type="EMBL" id="PQNQ01000001">
    <property type="protein sequence ID" value="RRQ05623.1"/>
    <property type="molecule type" value="Genomic_DNA"/>
</dbReference>
<feature type="transmembrane region" description="Helical" evidence="2">
    <location>
        <begin position="265"/>
        <end position="287"/>
    </location>
</feature>
<feature type="transmembrane region" description="Helical" evidence="2">
    <location>
        <begin position="58"/>
        <end position="80"/>
    </location>
</feature>
<organism evidence="3 4">
    <name type="scientific">Corynebacterium bovis</name>
    <dbReference type="NCBI Taxonomy" id="36808"/>
    <lineage>
        <taxon>Bacteria</taxon>
        <taxon>Bacillati</taxon>
        <taxon>Actinomycetota</taxon>
        <taxon>Actinomycetes</taxon>
        <taxon>Mycobacteriales</taxon>
        <taxon>Corynebacteriaceae</taxon>
        <taxon>Corynebacterium</taxon>
    </lineage>
</organism>
<proteinExistence type="predicted"/>
<evidence type="ECO:0000313" key="3">
    <source>
        <dbReference type="EMBL" id="RRQ05623.1"/>
    </source>
</evidence>
<protein>
    <recommendedName>
        <fullName evidence="5">Chemotaxis methyl-accepting receptor HlyB-like 4HB MCP domain-containing protein</fullName>
    </recommendedName>
</protein>
<reference evidence="3 4" key="1">
    <citation type="submission" date="2018-01" db="EMBL/GenBank/DDBJ databases">
        <title>Twenty Corynebacterium bovis Genomes.</title>
        <authorList>
            <person name="Gulvik C.A."/>
        </authorList>
    </citation>
    <scope>NUCLEOTIDE SEQUENCE [LARGE SCALE GENOMIC DNA]</scope>
    <source>
        <strain evidence="3 4">16-2004</strain>
    </source>
</reference>
<comment type="caution">
    <text evidence="3">The sequence shown here is derived from an EMBL/GenBank/DDBJ whole genome shotgun (WGS) entry which is preliminary data.</text>
</comment>
<dbReference type="AlphaFoldDB" id="A0A426Q7J3"/>
<keyword evidence="4" id="KW-1185">Reference proteome</keyword>
<feature type="transmembrane region" description="Helical" evidence="2">
    <location>
        <begin position="465"/>
        <end position="484"/>
    </location>
</feature>
<sequence length="492" mass="52857">MSAPETPPARPVHGPRDDFDRWMDTDRAGGRSPRLSIFAPALALPRRFTEFVSTSPGLLWVVSTVLVLAILAAGGAMAASSQSRQADLNKLVNGTEPLSYASQELFNSLSVADSVATTSFIQDGAGTGADDAAYTHALQNATQSVIRAANGIEDPSSRDMRLVLEIQQKLPDYVSLIAEAKVNNRVSNPVGGAYIAQASELMQNDLLTAASELYTRTNARVGEQQVGLTRPMWFPLSGLLAAVVMLVLAQFWLAALTNRRLNAGYGTATILMTLALLWTVGSAVVTWHAGANGLTRAAEPLETLTSVRIEAQQTRTTEALSLVRREYSDAERTSFSEHIRSIDAALDDLRDTVHDPALVDSSRELLRGWDTSHARTLTLIRDGDYPAAIRVAVAEGNGATGQDDATDTAGTAGTAADPGAAGTTGATGTTRNFARLDRQLQQLIAETRKDLRDYLIESRVSAERVTNLVVVFTVFSALCVILGTRPRLQEYM</sequence>
<evidence type="ECO:0008006" key="5">
    <source>
        <dbReference type="Google" id="ProtNLM"/>
    </source>
</evidence>
<feature type="transmembrane region" description="Helical" evidence="2">
    <location>
        <begin position="233"/>
        <end position="253"/>
    </location>
</feature>
<dbReference type="RefSeq" id="WP_125174295.1">
    <property type="nucleotide sequence ID" value="NZ_JBHYBM010000097.1"/>
</dbReference>
<evidence type="ECO:0000256" key="2">
    <source>
        <dbReference type="SAM" id="Phobius"/>
    </source>
</evidence>